<dbReference type="EMBL" id="KQ417498">
    <property type="protein sequence ID" value="KOF91636.1"/>
    <property type="molecule type" value="Genomic_DNA"/>
</dbReference>
<sequence length="98" mass="11426">PVNLSNPCQHGKQALDYVICIGRSIGRPLLHFKDKLKDNLKQCNIPFSSWENKASEERTWHQSCFSSVQRFEQSQFQFRDQLCSLAKCCSSKWKPYLS</sequence>
<accession>A0A0L8HQZ0</accession>
<proteinExistence type="predicted"/>
<evidence type="ECO:0000313" key="1">
    <source>
        <dbReference type="EMBL" id="KOF91636.1"/>
    </source>
</evidence>
<protein>
    <submittedName>
        <fullName evidence="1">Uncharacterized protein</fullName>
    </submittedName>
</protein>
<name>A0A0L8HQZ0_OCTBM</name>
<gene>
    <name evidence="1" type="ORF">OCBIM_22008366mg</name>
</gene>
<feature type="non-terminal residue" evidence="1">
    <location>
        <position position="1"/>
    </location>
</feature>
<reference evidence="1" key="1">
    <citation type="submission" date="2015-07" db="EMBL/GenBank/DDBJ databases">
        <title>MeaNS - Measles Nucleotide Surveillance Program.</title>
        <authorList>
            <person name="Tran T."/>
            <person name="Druce J."/>
        </authorList>
    </citation>
    <scope>NUCLEOTIDE SEQUENCE</scope>
    <source>
        <strain evidence="1">UCB-OBI-ISO-001</strain>
        <tissue evidence="1">Gonad</tissue>
    </source>
</reference>
<dbReference type="AlphaFoldDB" id="A0A0L8HQZ0"/>
<organism evidence="1">
    <name type="scientific">Octopus bimaculoides</name>
    <name type="common">California two-spotted octopus</name>
    <dbReference type="NCBI Taxonomy" id="37653"/>
    <lineage>
        <taxon>Eukaryota</taxon>
        <taxon>Metazoa</taxon>
        <taxon>Spiralia</taxon>
        <taxon>Lophotrochozoa</taxon>
        <taxon>Mollusca</taxon>
        <taxon>Cephalopoda</taxon>
        <taxon>Coleoidea</taxon>
        <taxon>Octopodiformes</taxon>
        <taxon>Octopoda</taxon>
        <taxon>Incirrata</taxon>
        <taxon>Octopodidae</taxon>
        <taxon>Octopus</taxon>
    </lineage>
</organism>